<dbReference type="EMBL" id="VOKX01000007">
    <property type="protein sequence ID" value="KAB7851261.1"/>
    <property type="molecule type" value="Genomic_DNA"/>
</dbReference>
<evidence type="ECO:0000256" key="1">
    <source>
        <dbReference type="ARBA" id="ARBA00008061"/>
    </source>
</evidence>
<dbReference type="InterPro" id="IPR013780">
    <property type="entry name" value="Glyco_hydro_b"/>
</dbReference>
<comment type="similarity">
    <text evidence="1">Belongs to the glycosyl hydrolase 13 family.</text>
</comment>
<dbReference type="Gene3D" id="3.20.20.80">
    <property type="entry name" value="Glycosidases"/>
    <property type="match status" value="1"/>
</dbReference>
<sequence>MSSTPEQETGRRPQAGPAAPTTGAPTAAVNGRPVVHGAEGAVWPGSPEPLGASFGVGAHGIAGTNFALWAGGAEAVEVCLFDDDPDVTATGGQRETRHFLSELTHEIWHGFLPGVLPGQRYGFRVHGRWDPWTGARWNPAKLLLDPCARAVDGDFGHPPGRSGPLPPELYGHVRDWPQQHVADTVRDERDSAPYVPKGVVVAPDGVPAGAHRPGTAWADTVIYELHVRGFTMRHPGVPPALRGTYAGLAHPAALDHLVRLGVTAVELLPVHQFAHEDHLLRRGLRNYWGYNSIGYFAPHAAYAATGTRGQQVGEFKRMVRALHAAGIEVILDVVYNHTAEGGELGPTLSLRGVDNRRYYRLQDDPRRYADYTGCGNTLHVVQPNVLRLITDSLRYWVTEMGVDGFRFDLAAALARSMHDVDMLSPFLAVIAQDPVLRRVKLIAEPWDVGSGGYQVGHFPPLWTEWNDRYRDAVRDFWRGALPDVRDLGYRLSGSSDLYAWGGRRPYASVNFVTAHDGFTLRDLVSYERKHNEANGEGNRDGSDDNRSWNCGAEGPTDDAGVLALRRRQARNLLTTLLLSTGVPMLVAGDEMGRTQGGNNNAYCQDNETGWVDWSLLADPGWRALADLTSRLLALRRTHPVLRSRTFYSGRPQSSDGLRDLAWFTARGTEMTESDWYAPAATLGMYLSGGDIPQRGPDGTPVTDDSFLVVLHAGDEPIRFTLPGPPWAEGYELLVDTAREEQGAAPGARRPAGAPTTVEARSVVVWKVLPGRVTGGGTEGGARPPA</sequence>
<keyword evidence="7" id="KW-1185">Reference proteome</keyword>
<dbReference type="GO" id="GO:0004135">
    <property type="term" value="F:amylo-alpha-1,6-glucosidase activity"/>
    <property type="evidence" value="ECO:0007669"/>
    <property type="project" value="InterPro"/>
</dbReference>
<evidence type="ECO:0000313" key="6">
    <source>
        <dbReference type="EMBL" id="KAB7851261.1"/>
    </source>
</evidence>
<evidence type="ECO:0000313" key="7">
    <source>
        <dbReference type="Proteomes" id="UP000327000"/>
    </source>
</evidence>
<dbReference type="RefSeq" id="WP_152262435.1">
    <property type="nucleotide sequence ID" value="NZ_VOKX01000007.1"/>
</dbReference>
<dbReference type="CDD" id="cd11326">
    <property type="entry name" value="AmyAc_Glg_debranch"/>
    <property type="match status" value="1"/>
</dbReference>
<dbReference type="Pfam" id="PF00128">
    <property type="entry name" value="Alpha-amylase"/>
    <property type="match status" value="1"/>
</dbReference>
<dbReference type="PANTHER" id="PTHR43002">
    <property type="entry name" value="GLYCOGEN DEBRANCHING ENZYME"/>
    <property type="match status" value="1"/>
</dbReference>
<feature type="region of interest" description="Disordered" evidence="4">
    <location>
        <begin position="1"/>
        <end position="31"/>
    </location>
</feature>
<dbReference type="Proteomes" id="UP000327000">
    <property type="component" value="Unassembled WGS sequence"/>
</dbReference>
<dbReference type="NCBIfam" id="TIGR02100">
    <property type="entry name" value="glgX_debranch"/>
    <property type="match status" value="1"/>
</dbReference>
<gene>
    <name evidence="6" type="primary">glgX</name>
    <name evidence="6" type="ORF">FRZ00_03855</name>
</gene>
<dbReference type="OrthoDB" id="3236218at2"/>
<evidence type="ECO:0000259" key="5">
    <source>
        <dbReference type="SMART" id="SM00642"/>
    </source>
</evidence>
<dbReference type="InterPro" id="IPR013783">
    <property type="entry name" value="Ig-like_fold"/>
</dbReference>
<dbReference type="SMART" id="SM00642">
    <property type="entry name" value="Aamy"/>
    <property type="match status" value="1"/>
</dbReference>
<dbReference type="Gene3D" id="2.60.40.10">
    <property type="entry name" value="Immunoglobulins"/>
    <property type="match status" value="1"/>
</dbReference>
<feature type="region of interest" description="Disordered" evidence="4">
    <location>
        <begin position="530"/>
        <end position="552"/>
    </location>
</feature>
<dbReference type="InterPro" id="IPR004193">
    <property type="entry name" value="Glyco_hydro_13_N"/>
</dbReference>
<dbReference type="InterPro" id="IPR011837">
    <property type="entry name" value="Glycogen_debranch_GlgX"/>
</dbReference>
<accession>A0A5N5WEE7</accession>
<comment type="caution">
    <text evidence="6">The sequence shown here is derived from an EMBL/GenBank/DDBJ whole genome shotgun (WGS) entry which is preliminary data.</text>
</comment>
<evidence type="ECO:0000256" key="2">
    <source>
        <dbReference type="ARBA" id="ARBA00022801"/>
    </source>
</evidence>
<name>A0A5N5WEE7_STRMB</name>
<keyword evidence="2" id="KW-0378">Hydrolase</keyword>
<dbReference type="SUPFAM" id="SSF51011">
    <property type="entry name" value="Glycosyl hydrolase domain"/>
    <property type="match status" value="1"/>
</dbReference>
<dbReference type="AlphaFoldDB" id="A0A5N5WEE7"/>
<protein>
    <submittedName>
        <fullName evidence="6">Glycogen debranching protein GlgX</fullName>
    </submittedName>
</protein>
<dbReference type="Gene3D" id="2.60.40.1180">
    <property type="entry name" value="Golgi alpha-mannosidase II"/>
    <property type="match status" value="1"/>
</dbReference>
<feature type="compositionally biased region" description="Basic and acidic residues" evidence="4">
    <location>
        <begin position="530"/>
        <end position="546"/>
    </location>
</feature>
<feature type="domain" description="Glycosyl hydrolase family 13 catalytic" evidence="5">
    <location>
        <begin position="224"/>
        <end position="635"/>
    </location>
</feature>
<dbReference type="SUPFAM" id="SSF81296">
    <property type="entry name" value="E set domains"/>
    <property type="match status" value="1"/>
</dbReference>
<reference evidence="6 7" key="1">
    <citation type="journal article" date="2019" name="Microb. Cell Fact.">
        <title>Exploring novel herbicidin analogues by transcriptional regulator overexpression and MS/MS molecular networking.</title>
        <authorList>
            <person name="Shi Y."/>
            <person name="Gu R."/>
            <person name="Li Y."/>
            <person name="Wang X."/>
            <person name="Ren W."/>
            <person name="Li X."/>
            <person name="Wang L."/>
            <person name="Xie Y."/>
            <person name="Hong B."/>
        </authorList>
    </citation>
    <scope>NUCLEOTIDE SEQUENCE [LARGE SCALE GENOMIC DNA]</scope>
    <source>
        <strain evidence="6 7">US-43</strain>
    </source>
</reference>
<dbReference type="Pfam" id="PF02922">
    <property type="entry name" value="CBM_48"/>
    <property type="match status" value="1"/>
</dbReference>
<proteinExistence type="inferred from homology"/>
<dbReference type="GO" id="GO:0005980">
    <property type="term" value="P:glycogen catabolic process"/>
    <property type="evidence" value="ECO:0007669"/>
    <property type="project" value="InterPro"/>
</dbReference>
<dbReference type="InterPro" id="IPR044505">
    <property type="entry name" value="GlgX_Isoamylase_N_E_set"/>
</dbReference>
<keyword evidence="3" id="KW-0326">Glycosidase</keyword>
<dbReference type="CDD" id="cd02856">
    <property type="entry name" value="E_set_GDE_Isoamylase_N"/>
    <property type="match status" value="1"/>
</dbReference>
<evidence type="ECO:0000256" key="3">
    <source>
        <dbReference type="ARBA" id="ARBA00023295"/>
    </source>
</evidence>
<feature type="compositionally biased region" description="Low complexity" evidence="4">
    <location>
        <begin position="15"/>
        <end position="28"/>
    </location>
</feature>
<evidence type="ECO:0000256" key="4">
    <source>
        <dbReference type="SAM" id="MobiDB-lite"/>
    </source>
</evidence>
<dbReference type="InterPro" id="IPR014756">
    <property type="entry name" value="Ig_E-set"/>
</dbReference>
<dbReference type="SUPFAM" id="SSF51445">
    <property type="entry name" value="(Trans)glycosidases"/>
    <property type="match status" value="1"/>
</dbReference>
<dbReference type="InterPro" id="IPR017853">
    <property type="entry name" value="GH"/>
</dbReference>
<dbReference type="InterPro" id="IPR006047">
    <property type="entry name" value="GH13_cat_dom"/>
</dbReference>
<organism evidence="6 7">
    <name type="scientific">Streptomyces mobaraensis</name>
    <name type="common">Streptoverticillium mobaraense</name>
    <dbReference type="NCBI Taxonomy" id="35621"/>
    <lineage>
        <taxon>Bacteria</taxon>
        <taxon>Bacillati</taxon>
        <taxon>Actinomycetota</taxon>
        <taxon>Actinomycetes</taxon>
        <taxon>Kitasatosporales</taxon>
        <taxon>Streptomycetaceae</taxon>
        <taxon>Streptomyces</taxon>
    </lineage>
</organism>